<evidence type="ECO:0000256" key="4">
    <source>
        <dbReference type="ARBA" id="ARBA00022729"/>
    </source>
</evidence>
<accession>A0AAE8L6S7</accession>
<keyword evidence="3" id="KW-0808">Transferase</keyword>
<name>A0AAE8L6S7_9HYPH</name>
<dbReference type="GO" id="GO:0016740">
    <property type="term" value="F:transferase activity"/>
    <property type="evidence" value="ECO:0007669"/>
    <property type="project" value="UniProtKB-KW"/>
</dbReference>
<dbReference type="InterPro" id="IPR031811">
    <property type="entry name" value="ALGX/ALGJ_SGNH-like"/>
</dbReference>
<keyword evidence="5" id="KW-0574">Periplasm</keyword>
<evidence type="ECO:0000313" key="11">
    <source>
        <dbReference type="Proteomes" id="UP000199140"/>
    </source>
</evidence>
<evidence type="ECO:0000313" key="8">
    <source>
        <dbReference type="EMBL" id="APT34206.1"/>
    </source>
</evidence>
<feature type="domain" description="AlgX/AlgJ SGNH hydrolase-like" evidence="7">
    <location>
        <begin position="8"/>
        <end position="146"/>
    </location>
</feature>
<evidence type="ECO:0000256" key="1">
    <source>
        <dbReference type="ARBA" id="ARBA00004418"/>
    </source>
</evidence>
<organism evidence="9 11">
    <name type="scientific">Methylobacterium phyllosphaerae</name>
    <dbReference type="NCBI Taxonomy" id="418223"/>
    <lineage>
        <taxon>Bacteria</taxon>
        <taxon>Pseudomonadati</taxon>
        <taxon>Pseudomonadota</taxon>
        <taxon>Alphaproteobacteria</taxon>
        <taxon>Hyphomicrobiales</taxon>
        <taxon>Methylobacteriaceae</taxon>
        <taxon>Methylobacterium</taxon>
    </lineage>
</organism>
<dbReference type="EMBL" id="FOPK01000011">
    <property type="protein sequence ID" value="SFG96608.1"/>
    <property type="molecule type" value="Genomic_DNA"/>
</dbReference>
<keyword evidence="6" id="KW-0016">Alginate biosynthesis</keyword>
<protein>
    <submittedName>
        <fullName evidence="9">SGNH hydrolase-like domain-containing protein, acetyltransferase AlgX</fullName>
    </submittedName>
</protein>
<evidence type="ECO:0000256" key="5">
    <source>
        <dbReference type="ARBA" id="ARBA00022764"/>
    </source>
</evidence>
<evidence type="ECO:0000259" key="7">
    <source>
        <dbReference type="Pfam" id="PF16822"/>
    </source>
</evidence>
<comment type="pathway">
    <text evidence="2">Glycan biosynthesis; alginate biosynthesis.</text>
</comment>
<keyword evidence="4" id="KW-0732">Signal</keyword>
<evidence type="ECO:0000256" key="3">
    <source>
        <dbReference type="ARBA" id="ARBA00022679"/>
    </source>
</evidence>
<evidence type="ECO:0000256" key="6">
    <source>
        <dbReference type="ARBA" id="ARBA00022841"/>
    </source>
</evidence>
<dbReference type="GO" id="GO:0042121">
    <property type="term" value="P:alginic acid biosynthetic process"/>
    <property type="evidence" value="ECO:0007669"/>
    <property type="project" value="UniProtKB-KW"/>
</dbReference>
<dbReference type="GO" id="GO:0042597">
    <property type="term" value="C:periplasmic space"/>
    <property type="evidence" value="ECO:0007669"/>
    <property type="project" value="UniProtKB-SubCell"/>
</dbReference>
<sequence>MKASGSGVAVGHEGWLYWVGRAGEVEAFYGDTATSRRILRRWTRLIGHRARRLDALGIRHVHTVVPDKLAIYPDLLGRPFPGLDDPPGVRLARSVAADSGAPMANLQTPLVAARDGEPVYLRTDTHWTYRGYLIAYRAFCEALNAPVADHVFAGTSTRETFTFDLGEKLVPPVDEAYVAYDFPRHAERIDANALVEVRESGRAVRPRGLFVGSRVVLQNKTAPDPRRVILFGDSYIYSPGARLTAMLAETFHEVHAIWSANIDWRYVEAVRPDVVIFEIAERFLRQVPNDRIHIDRFAEARARRAVRPTLREQIRRWLR</sequence>
<reference evidence="8 10" key="1">
    <citation type="submission" date="2016-04" db="EMBL/GenBank/DDBJ databases">
        <title>Complete genome sequencing and analysis of CBMB27, Methylobacterium phyllosphaerae isolated from leaf tissues of rice (Oryza sativa L.).</title>
        <authorList>
            <person name="Lee Y."/>
            <person name="Hwangbo K."/>
            <person name="Chung H."/>
            <person name="Yoo J."/>
            <person name="Kim K.Y."/>
            <person name="Sa T.M."/>
            <person name="Um Y."/>
            <person name="Madhaiyan M."/>
        </authorList>
    </citation>
    <scope>NUCLEOTIDE SEQUENCE [LARGE SCALE GENOMIC DNA]</scope>
    <source>
        <strain evidence="8 10">CBMB27</strain>
    </source>
</reference>
<evidence type="ECO:0000313" key="10">
    <source>
        <dbReference type="Proteomes" id="UP000185487"/>
    </source>
</evidence>
<dbReference type="AlphaFoldDB" id="A0AAE8L6S7"/>
<comment type="subcellular location">
    <subcellularLocation>
        <location evidence="1">Periplasm</location>
    </subcellularLocation>
</comment>
<dbReference type="Proteomes" id="UP000199140">
    <property type="component" value="Unassembled WGS sequence"/>
</dbReference>
<dbReference type="GO" id="GO:0016787">
    <property type="term" value="F:hydrolase activity"/>
    <property type="evidence" value="ECO:0007669"/>
    <property type="project" value="UniProtKB-KW"/>
</dbReference>
<dbReference type="KEGG" id="mphy:MCBMB27_04915"/>
<keyword evidence="10" id="KW-1185">Reference proteome</keyword>
<evidence type="ECO:0000256" key="2">
    <source>
        <dbReference type="ARBA" id="ARBA00005182"/>
    </source>
</evidence>
<dbReference type="Proteomes" id="UP000185487">
    <property type="component" value="Chromosome"/>
</dbReference>
<gene>
    <name evidence="8" type="ORF">MCBMB27_04915</name>
    <name evidence="9" type="ORF">SAMN05192567_11132</name>
</gene>
<evidence type="ECO:0000313" key="9">
    <source>
        <dbReference type="EMBL" id="SFG96608.1"/>
    </source>
</evidence>
<proteinExistence type="predicted"/>
<dbReference type="EMBL" id="CP015367">
    <property type="protein sequence ID" value="APT34206.1"/>
    <property type="molecule type" value="Genomic_DNA"/>
</dbReference>
<dbReference type="Pfam" id="PF16822">
    <property type="entry name" value="ALGX"/>
    <property type="match status" value="1"/>
</dbReference>
<keyword evidence="9" id="KW-0378">Hydrolase</keyword>
<reference evidence="9 11" key="2">
    <citation type="submission" date="2016-10" db="EMBL/GenBank/DDBJ databases">
        <authorList>
            <person name="Varghese N."/>
            <person name="Submissions S."/>
        </authorList>
    </citation>
    <scope>NUCLEOTIDE SEQUENCE [LARGE SCALE GENOMIC DNA]</scope>
    <source>
        <strain evidence="9 11">CBMB27</strain>
    </source>
</reference>